<reference evidence="1 2" key="1">
    <citation type="submission" date="2021-05" db="EMBL/GenBank/DDBJ databases">
        <title>A novel Methanospirillum isolate from a pyrite-forming mixed culture.</title>
        <authorList>
            <person name="Bunk B."/>
            <person name="Sproer C."/>
            <person name="Spring S."/>
            <person name="Pester M."/>
        </authorList>
    </citation>
    <scope>NUCLEOTIDE SEQUENCE [LARGE SCALE GENOMIC DNA]</scope>
    <source>
        <strain evidence="1 2">J.3.6.1-F.2.7.3</strain>
    </source>
</reference>
<keyword evidence="2" id="KW-1185">Reference proteome</keyword>
<name>A0A8E7AZR4_9EURY</name>
<proteinExistence type="predicted"/>
<evidence type="ECO:0000313" key="2">
    <source>
        <dbReference type="Proteomes" id="UP000680656"/>
    </source>
</evidence>
<protein>
    <submittedName>
        <fullName evidence="1">Uncharacterized protein</fullName>
    </submittedName>
</protein>
<accession>A0A8E7AZR4</accession>
<evidence type="ECO:0000313" key="1">
    <source>
        <dbReference type="EMBL" id="QVV90395.1"/>
    </source>
</evidence>
<gene>
    <name evidence="1" type="ORF">KHC33_07910</name>
</gene>
<dbReference type="Proteomes" id="UP000680656">
    <property type="component" value="Chromosome"/>
</dbReference>
<sequence>MKKRIMAIGFDIYPDIGVMISAKVMTEEQFMVMIDFMFFRQVSKDGITVL</sequence>
<dbReference type="RefSeq" id="WP_214421166.1">
    <property type="nucleotide sequence ID" value="NZ_CP075546.1"/>
</dbReference>
<dbReference type="EMBL" id="CP075546">
    <property type="protein sequence ID" value="QVV90395.1"/>
    <property type="molecule type" value="Genomic_DNA"/>
</dbReference>
<organism evidence="1 2">
    <name type="scientific">Methanospirillum purgamenti</name>
    <dbReference type="NCBI Taxonomy" id="2834276"/>
    <lineage>
        <taxon>Archaea</taxon>
        <taxon>Methanobacteriati</taxon>
        <taxon>Methanobacteriota</taxon>
        <taxon>Stenosarchaea group</taxon>
        <taxon>Methanomicrobia</taxon>
        <taxon>Methanomicrobiales</taxon>
        <taxon>Methanospirillaceae</taxon>
        <taxon>Methanospirillum</taxon>
    </lineage>
</organism>
<dbReference type="KEGG" id="mrtj:KHC33_07910"/>
<dbReference type="GeneID" id="65097100"/>
<dbReference type="AlphaFoldDB" id="A0A8E7AZR4"/>